<feature type="region of interest" description="Disordered" evidence="1">
    <location>
        <begin position="350"/>
        <end position="430"/>
    </location>
</feature>
<dbReference type="Pfam" id="PF20415">
    <property type="entry name" value="DUF6699"/>
    <property type="match status" value="1"/>
</dbReference>
<organism evidence="3 4">
    <name type="scientific">Obba rivulosa</name>
    <dbReference type="NCBI Taxonomy" id="1052685"/>
    <lineage>
        <taxon>Eukaryota</taxon>
        <taxon>Fungi</taxon>
        <taxon>Dikarya</taxon>
        <taxon>Basidiomycota</taxon>
        <taxon>Agaricomycotina</taxon>
        <taxon>Agaricomycetes</taxon>
        <taxon>Polyporales</taxon>
        <taxon>Gelatoporiaceae</taxon>
        <taxon>Obba</taxon>
    </lineage>
</organism>
<dbReference type="SUPFAM" id="SSF63491">
    <property type="entry name" value="BAG domain"/>
    <property type="match status" value="1"/>
</dbReference>
<keyword evidence="4" id="KW-1185">Reference proteome</keyword>
<dbReference type="GO" id="GO:0051087">
    <property type="term" value="F:protein-folding chaperone binding"/>
    <property type="evidence" value="ECO:0007669"/>
    <property type="project" value="InterPro"/>
</dbReference>
<dbReference type="InterPro" id="IPR046522">
    <property type="entry name" value="DUF6699"/>
</dbReference>
<sequence>MPPMQTRHTRAASDTGAGRPQGWGTSPGAGSAGAYLHPPRPAGYVPIFLPVFPQPAVPGPHPLPAGFGSSSQVPLGTWTPAAAGAQPIIVVTPYYPPTTGLWPVGGLTPSGASTRLPPDPRLPIRRSVSEPREPTFRHEDLRYYDKVGKFAEGPHYGPVLEKVYLKKLKVKPEVNPLLGPPEEGGDHLAWNMLFSVAQCQRTTEDPGLSWRAGRQAPATWPRITHLRLISRAFPWVIEVTASTASLGVTCSDVVEGIYASLQQRVTQAQLDSAPAELKGVMGEAFRYNRSPEPDVPGGQLLYTMLRCDWLGFDTMFGGIVEGEVLARERYRGFTSCTFELRCVARQPLSESDLEERETRRRRRHRAASVASTKASQDPTRVSSREPSASSRPPPSTNLSTDGEASSRSSHPRSTSRGETKGRTGAGAGTLAQIERELDVVRSTLSPDLDRFIAASISATNNPSRTQSSGATLQRSETLVREYARLSEQLLRAVIGLDAIDLAALVGQDRDEARAARKNAVREMQEMLERLDTAWGKRS</sequence>
<dbReference type="EMBL" id="KV722354">
    <property type="protein sequence ID" value="OCH93514.1"/>
    <property type="molecule type" value="Genomic_DNA"/>
</dbReference>
<proteinExistence type="predicted"/>
<dbReference type="InterPro" id="IPR036533">
    <property type="entry name" value="BAG_dom_sf"/>
</dbReference>
<feature type="compositionally biased region" description="Low complexity" evidence="1">
    <location>
        <begin position="405"/>
        <end position="414"/>
    </location>
</feature>
<protein>
    <recommendedName>
        <fullName evidence="2">BAG domain-containing protein</fullName>
    </recommendedName>
</protein>
<dbReference type="AlphaFoldDB" id="A0A8E2DPR1"/>
<evidence type="ECO:0000259" key="2">
    <source>
        <dbReference type="PROSITE" id="PS51035"/>
    </source>
</evidence>
<dbReference type="Proteomes" id="UP000250043">
    <property type="component" value="Unassembled WGS sequence"/>
</dbReference>
<feature type="region of interest" description="Disordered" evidence="1">
    <location>
        <begin position="1"/>
        <end position="35"/>
    </location>
</feature>
<accession>A0A8E2DPR1</accession>
<feature type="domain" description="BAG" evidence="2">
    <location>
        <begin position="480"/>
        <end position="534"/>
    </location>
</feature>
<evidence type="ECO:0000256" key="1">
    <source>
        <dbReference type="SAM" id="MobiDB-lite"/>
    </source>
</evidence>
<dbReference type="SMART" id="SM00264">
    <property type="entry name" value="BAG"/>
    <property type="match status" value="1"/>
</dbReference>
<name>A0A8E2DPR1_9APHY</name>
<dbReference type="InterPro" id="IPR003103">
    <property type="entry name" value="BAG_domain"/>
</dbReference>
<dbReference type="Gene3D" id="1.20.58.120">
    <property type="entry name" value="BAG domain"/>
    <property type="match status" value="1"/>
</dbReference>
<evidence type="ECO:0000313" key="4">
    <source>
        <dbReference type="Proteomes" id="UP000250043"/>
    </source>
</evidence>
<evidence type="ECO:0000313" key="3">
    <source>
        <dbReference type="EMBL" id="OCH93514.1"/>
    </source>
</evidence>
<dbReference type="PROSITE" id="PS51035">
    <property type="entry name" value="BAG"/>
    <property type="match status" value="1"/>
</dbReference>
<dbReference type="OrthoDB" id="21474at2759"/>
<feature type="compositionally biased region" description="Gly residues" evidence="1">
    <location>
        <begin position="19"/>
        <end position="31"/>
    </location>
</feature>
<gene>
    <name evidence="3" type="ORF">OBBRIDRAFT_885494</name>
</gene>
<dbReference type="Pfam" id="PF02179">
    <property type="entry name" value="BAG"/>
    <property type="match status" value="1"/>
</dbReference>
<reference evidence="3 4" key="1">
    <citation type="submission" date="2016-07" db="EMBL/GenBank/DDBJ databases">
        <title>Draft genome of the white-rot fungus Obba rivulosa 3A-2.</title>
        <authorList>
            <consortium name="DOE Joint Genome Institute"/>
            <person name="Miettinen O."/>
            <person name="Riley R."/>
            <person name="Acob R."/>
            <person name="Barry K."/>
            <person name="Cullen D."/>
            <person name="De Vries R."/>
            <person name="Hainaut M."/>
            <person name="Hatakka A."/>
            <person name="Henrissat B."/>
            <person name="Hilden K."/>
            <person name="Kuo R."/>
            <person name="Labutti K."/>
            <person name="Lipzen A."/>
            <person name="Makela M.R."/>
            <person name="Sandor L."/>
            <person name="Spatafora J.W."/>
            <person name="Grigoriev I.V."/>
            <person name="Hibbett D.S."/>
        </authorList>
    </citation>
    <scope>NUCLEOTIDE SEQUENCE [LARGE SCALE GENOMIC DNA]</scope>
    <source>
        <strain evidence="3 4">3A-2</strain>
    </source>
</reference>
<feature type="compositionally biased region" description="Polar residues" evidence="1">
    <location>
        <begin position="369"/>
        <end position="381"/>
    </location>
</feature>